<protein>
    <submittedName>
        <fullName evidence="5">Sugar ABC transporter substrate-binding protein</fullName>
    </submittedName>
</protein>
<dbReference type="EMBL" id="RIZG01000007">
    <property type="protein sequence ID" value="RNF49599.1"/>
    <property type="molecule type" value="Genomic_DNA"/>
</dbReference>
<dbReference type="RefSeq" id="WP_123096123.1">
    <property type="nucleotide sequence ID" value="NZ_RIZG01000007.1"/>
</dbReference>
<dbReference type="AlphaFoldDB" id="A0A3M8Q0D7"/>
<gene>
    <name evidence="5" type="ORF">EBI00_11725</name>
</gene>
<evidence type="ECO:0000313" key="5">
    <source>
        <dbReference type="EMBL" id="RNF49599.1"/>
    </source>
</evidence>
<dbReference type="Gene3D" id="3.40.190.10">
    <property type="entry name" value="Periplasmic binding protein-like II"/>
    <property type="match status" value="1"/>
</dbReference>
<keyword evidence="3 4" id="KW-0732">Signal</keyword>
<dbReference type="InterPro" id="IPR006059">
    <property type="entry name" value="SBP"/>
</dbReference>
<dbReference type="OrthoDB" id="9762335at2"/>
<comment type="caution">
    <text evidence="5">The sequence shown here is derived from an EMBL/GenBank/DDBJ whole genome shotgun (WGS) entry which is preliminary data.</text>
</comment>
<feature type="chain" id="PRO_5018212624" evidence="4">
    <location>
        <begin position="24"/>
        <end position="423"/>
    </location>
</feature>
<name>A0A3M8Q0D7_9GAMM</name>
<accession>A0A3M8Q0D7</accession>
<comment type="similarity">
    <text evidence="1">Belongs to the bacterial solute-binding protein 1 family.</text>
</comment>
<evidence type="ECO:0000256" key="2">
    <source>
        <dbReference type="ARBA" id="ARBA00022448"/>
    </source>
</evidence>
<proteinExistence type="inferred from homology"/>
<dbReference type="GO" id="GO:0055052">
    <property type="term" value="C:ATP-binding cassette (ABC) transporter complex, substrate-binding subunit-containing"/>
    <property type="evidence" value="ECO:0007669"/>
    <property type="project" value="TreeGrafter"/>
</dbReference>
<dbReference type="CDD" id="cd13585">
    <property type="entry name" value="PBP2_TMBP_like"/>
    <property type="match status" value="1"/>
</dbReference>
<dbReference type="PANTHER" id="PTHR30061:SF50">
    <property type="entry name" value="MALTOSE_MALTODEXTRIN-BINDING PERIPLASMIC PROTEIN"/>
    <property type="match status" value="1"/>
</dbReference>
<keyword evidence="2" id="KW-0813">Transport</keyword>
<organism evidence="5 6">
    <name type="scientific">Marinomonas hwangdonensis</name>
    <dbReference type="NCBI Taxonomy" id="1053647"/>
    <lineage>
        <taxon>Bacteria</taxon>
        <taxon>Pseudomonadati</taxon>
        <taxon>Pseudomonadota</taxon>
        <taxon>Gammaproteobacteria</taxon>
        <taxon>Oceanospirillales</taxon>
        <taxon>Oceanospirillaceae</taxon>
        <taxon>Marinomonas</taxon>
    </lineage>
</organism>
<dbReference type="GO" id="GO:0015768">
    <property type="term" value="P:maltose transport"/>
    <property type="evidence" value="ECO:0007669"/>
    <property type="project" value="TreeGrafter"/>
</dbReference>
<dbReference type="Pfam" id="PF13416">
    <property type="entry name" value="SBP_bac_8"/>
    <property type="match status" value="1"/>
</dbReference>
<dbReference type="GO" id="GO:0042956">
    <property type="term" value="P:maltodextrin transmembrane transport"/>
    <property type="evidence" value="ECO:0007669"/>
    <property type="project" value="TreeGrafter"/>
</dbReference>
<evidence type="ECO:0000313" key="6">
    <source>
        <dbReference type="Proteomes" id="UP000280507"/>
    </source>
</evidence>
<dbReference type="GO" id="GO:1901982">
    <property type="term" value="F:maltose binding"/>
    <property type="evidence" value="ECO:0007669"/>
    <property type="project" value="TreeGrafter"/>
</dbReference>
<dbReference type="Proteomes" id="UP000280507">
    <property type="component" value="Unassembled WGS sequence"/>
</dbReference>
<keyword evidence="6" id="KW-1185">Reference proteome</keyword>
<dbReference type="PANTHER" id="PTHR30061">
    <property type="entry name" value="MALTOSE-BINDING PERIPLASMIC PROTEIN"/>
    <property type="match status" value="1"/>
</dbReference>
<feature type="signal peptide" evidence="4">
    <location>
        <begin position="1"/>
        <end position="23"/>
    </location>
</feature>
<reference evidence="5 6" key="1">
    <citation type="journal article" date="2012" name="Int. J. Syst. Evol. Microbiol.">
        <title>Marinomonas hwangdonensis sp. nov., isolated from seawater.</title>
        <authorList>
            <person name="Jung Y.T."/>
            <person name="Oh T.K."/>
            <person name="Yoon J.H."/>
        </authorList>
    </citation>
    <scope>NUCLEOTIDE SEQUENCE [LARGE SCALE GENOMIC DNA]</scope>
    <source>
        <strain evidence="5 6">HDW-15</strain>
    </source>
</reference>
<dbReference type="SUPFAM" id="SSF53850">
    <property type="entry name" value="Periplasmic binding protein-like II"/>
    <property type="match status" value="1"/>
</dbReference>
<sequence>MKKIKIPLLTGLLALTAPDLLHAKQITAWVVDGESERQYFVQMEKDFNEKFAGQDVSLKIQPIPSYDDAIRAAWMSNDLPDVVMVDGPNMANYIWSGMLQPIGNMLDKEVIDQILPGVIAQGTYSPDNKIYMLSQGDSSVLLWGNKQYLDKAGIVVPKTIEDTWDYDQFTEVLKKLSKVDGVKWPLDFKLGYGGEWNTYGYYPFIKSAGGDIIDQKTWKADGTINSKETKSAINKMKSWIDNGYVVPATAGDNRFFGDKTAALSWVGNWMWRSHSQALGDDLVLIPAPKFGERSYAPNGGWGWAVPSSSDNTKDITTFLNFVLSADQVAKWSTVTGYIPARRDSIKMTPMFAEGGKAEMLALQAQKIAVVRPVHPAYPVITSEFGKALKNIFEGADIDTALNRAAMAIDDDIEDNMNYPPFDK</sequence>
<evidence type="ECO:0000256" key="1">
    <source>
        <dbReference type="ARBA" id="ARBA00008520"/>
    </source>
</evidence>
<evidence type="ECO:0000256" key="3">
    <source>
        <dbReference type="ARBA" id="ARBA00022729"/>
    </source>
</evidence>
<evidence type="ECO:0000256" key="4">
    <source>
        <dbReference type="SAM" id="SignalP"/>
    </source>
</evidence>